<comment type="caution">
    <text evidence="2">The sequence shown here is derived from an EMBL/GenBank/DDBJ whole genome shotgun (WGS) entry which is preliminary data.</text>
</comment>
<evidence type="ECO:0000313" key="3">
    <source>
        <dbReference type="Proteomes" id="UP000013525"/>
    </source>
</evidence>
<dbReference type="SUPFAM" id="SSF51735">
    <property type="entry name" value="NAD(P)-binding Rossmann-fold domains"/>
    <property type="match status" value="1"/>
</dbReference>
<dbReference type="InterPro" id="IPR036291">
    <property type="entry name" value="NAD(P)-bd_dom_sf"/>
</dbReference>
<name>R7WSB3_9NOCA</name>
<proteinExistence type="predicted"/>
<evidence type="ECO:0000313" key="2">
    <source>
        <dbReference type="EMBL" id="EOM78191.1"/>
    </source>
</evidence>
<organism evidence="2 3">
    <name type="scientific">Rhodococcus rhodnii LMG 5362</name>
    <dbReference type="NCBI Taxonomy" id="1273125"/>
    <lineage>
        <taxon>Bacteria</taxon>
        <taxon>Bacillati</taxon>
        <taxon>Actinomycetota</taxon>
        <taxon>Actinomycetes</taxon>
        <taxon>Mycobacteriales</taxon>
        <taxon>Nocardiaceae</taxon>
        <taxon>Rhodococcus</taxon>
    </lineage>
</organism>
<dbReference type="Gene3D" id="3.90.25.10">
    <property type="entry name" value="UDP-galactose 4-epimerase, domain 1"/>
    <property type="match status" value="1"/>
</dbReference>
<evidence type="ECO:0008006" key="4">
    <source>
        <dbReference type="Google" id="ProtNLM"/>
    </source>
</evidence>
<feature type="region of interest" description="Disordered" evidence="1">
    <location>
        <begin position="1"/>
        <end position="24"/>
    </location>
</feature>
<dbReference type="Proteomes" id="UP000013525">
    <property type="component" value="Unassembled WGS sequence"/>
</dbReference>
<keyword evidence="3" id="KW-1185">Reference proteome</keyword>
<sequence length="64" mass="7036">MTGTPLATRETDPRPGDNAGAFSHGDRAAELLDWRPRHTIEDGIRDSLTWFATRDTILDPDTGA</sequence>
<protein>
    <recommendedName>
        <fullName evidence="4">UDP-glucose 4-epimerase</fullName>
    </recommendedName>
</protein>
<dbReference type="EMBL" id="APMY01000011">
    <property type="protein sequence ID" value="EOM78191.1"/>
    <property type="molecule type" value="Genomic_DNA"/>
</dbReference>
<dbReference type="AlphaFoldDB" id="R7WSB3"/>
<accession>R7WSB3</accession>
<gene>
    <name evidence="2" type="ORF">Rrhod_0442</name>
</gene>
<reference evidence="2 3" key="1">
    <citation type="journal article" date="2013" name="Genome Announc.">
        <title>Draft Genome Sequence of Rhodococcus rhodnii Strain LMG5362, a Symbiont of Rhodnius prolixus (Hemiptera, Reduviidae, Triatominae), the Principle Vector of Trypanosoma cruzi.</title>
        <authorList>
            <person name="Pachebat J.A."/>
            <person name="van Keulen G."/>
            <person name="Whitten M.M."/>
            <person name="Girdwood S."/>
            <person name="Del Sol R."/>
            <person name="Dyson P.J."/>
            <person name="Facey P.D."/>
        </authorList>
    </citation>
    <scope>NUCLEOTIDE SEQUENCE [LARGE SCALE GENOMIC DNA]</scope>
    <source>
        <strain evidence="2 3">LMG 5362</strain>
    </source>
</reference>
<evidence type="ECO:0000256" key="1">
    <source>
        <dbReference type="SAM" id="MobiDB-lite"/>
    </source>
</evidence>